<feature type="signal peptide" evidence="1">
    <location>
        <begin position="1"/>
        <end position="24"/>
    </location>
</feature>
<sequence>MKYFMERKNTALLFAMLLFAPCFAAAFPSVGFQIIQHDPSGDEIRNCVYIIEDALFDTFFSNGIIISNSPPVSSDPKEFDSVFRKSLDEARESGTDLFVELTGEFDVSDSTNPSGALLDNISSFSYTVIDIDKDEVLFGGKKIPQGTSKITDSTQSVRDFGFEIAADIFNGIRKNFRTSRR</sequence>
<reference evidence="2 3" key="1">
    <citation type="submission" date="2020-11" db="EMBL/GenBank/DDBJ databases">
        <title>Treponema Peruensis nv. sp., first commensal Treponema isolated from human feces.</title>
        <authorList>
            <person name="Belkhou C."/>
            <person name="Raes J."/>
        </authorList>
    </citation>
    <scope>NUCLEOTIDE SEQUENCE [LARGE SCALE GENOMIC DNA]</scope>
    <source>
        <strain evidence="2 3">RCC2812</strain>
    </source>
</reference>
<organism evidence="2 3">
    <name type="scientific">Treponema peruense</name>
    <dbReference type="NCBI Taxonomy" id="2787628"/>
    <lineage>
        <taxon>Bacteria</taxon>
        <taxon>Pseudomonadati</taxon>
        <taxon>Spirochaetota</taxon>
        <taxon>Spirochaetia</taxon>
        <taxon>Spirochaetales</taxon>
        <taxon>Treponemataceae</taxon>
        <taxon>Treponema</taxon>
    </lineage>
</organism>
<keyword evidence="1" id="KW-0732">Signal</keyword>
<dbReference type="EMBL" id="CP064936">
    <property type="protein sequence ID" value="QQA00158.1"/>
    <property type="molecule type" value="Genomic_DNA"/>
</dbReference>
<dbReference type="KEGG" id="tper:IWA51_07665"/>
<keyword evidence="3" id="KW-1185">Reference proteome</keyword>
<accession>A0A7T3RBR2</accession>
<dbReference type="RefSeq" id="WP_177528881.1">
    <property type="nucleotide sequence ID" value="NZ_CBCSHE010000001.1"/>
</dbReference>
<evidence type="ECO:0008006" key="4">
    <source>
        <dbReference type="Google" id="ProtNLM"/>
    </source>
</evidence>
<dbReference type="AlphaFoldDB" id="A0A7T3RBR2"/>
<name>A0A7T3RBR2_9SPIR</name>
<evidence type="ECO:0000313" key="3">
    <source>
        <dbReference type="Proteomes" id="UP000595224"/>
    </source>
</evidence>
<dbReference type="Proteomes" id="UP000595224">
    <property type="component" value="Chromosome"/>
</dbReference>
<evidence type="ECO:0000256" key="1">
    <source>
        <dbReference type="SAM" id="SignalP"/>
    </source>
</evidence>
<gene>
    <name evidence="2" type="ORF">IWA51_07665</name>
</gene>
<feature type="chain" id="PRO_5032713858" description="Lipoprotein" evidence="1">
    <location>
        <begin position="25"/>
        <end position="181"/>
    </location>
</feature>
<protein>
    <recommendedName>
        <fullName evidence="4">Lipoprotein</fullName>
    </recommendedName>
</protein>
<proteinExistence type="predicted"/>
<evidence type="ECO:0000313" key="2">
    <source>
        <dbReference type="EMBL" id="QQA00158.1"/>
    </source>
</evidence>